<dbReference type="InterPro" id="IPR003737">
    <property type="entry name" value="GlcNAc_PI_deacetylase-related"/>
</dbReference>
<reference evidence="1 2" key="1">
    <citation type="submission" date="2017-02" db="EMBL/GenBank/DDBJ databases">
        <authorList>
            <person name="Jeong S."/>
        </authorList>
    </citation>
    <scope>NUCLEOTIDE SEQUENCE [LARGE SCALE GENOMIC DNA]</scope>
    <source>
        <strain evidence="1 2">RMAR6-6</strain>
        <plasmid evidence="1 2">unnamed1</plasmid>
    </source>
</reference>
<accession>A0ABM6IBB6</accession>
<dbReference type="EMBL" id="CP019631">
    <property type="protein sequence ID" value="AQQ07812.1"/>
    <property type="molecule type" value="Genomic_DNA"/>
</dbReference>
<dbReference type="SUPFAM" id="SSF102588">
    <property type="entry name" value="LmbE-like"/>
    <property type="match status" value="1"/>
</dbReference>
<proteinExistence type="predicted"/>
<dbReference type="Proteomes" id="UP000188174">
    <property type="component" value="Plasmid unnamed1"/>
</dbReference>
<name>A0ABM6IBB6_9HYPH</name>
<dbReference type="RefSeq" id="WP_077293944.1">
    <property type="nucleotide sequence ID" value="NZ_CP019631.1"/>
</dbReference>
<dbReference type="Gene3D" id="3.40.50.10320">
    <property type="entry name" value="LmbE-like"/>
    <property type="match status" value="1"/>
</dbReference>
<dbReference type="InterPro" id="IPR024078">
    <property type="entry name" value="LmbE-like_dom_sf"/>
</dbReference>
<dbReference type="PANTHER" id="PTHR12993:SF11">
    <property type="entry name" value="N-ACETYLGLUCOSAMINYL-PHOSPHATIDYLINOSITOL DE-N-ACETYLASE"/>
    <property type="match status" value="1"/>
</dbReference>
<dbReference type="PANTHER" id="PTHR12993">
    <property type="entry name" value="N-ACETYLGLUCOSAMINYL-PHOSPHATIDYLINOSITOL DE-N-ACETYLASE-RELATED"/>
    <property type="match status" value="1"/>
</dbReference>
<sequence length="229" mass="24758">MNSPIFTGDGPALVIAPHPDDEVLGAGGTIARLADQGRAVHVAIVTRGRPPRFSPEQIHTVREEAAAAHAHLGISQTHWLDFPAAELAEYPHADLNGGLGALVRDLDPTLVLAPHPGDIHLDHQLCFLSTLVASRPHQARHPSVIAAYETLSETNWNAPYLTPAFVPNVFVDISATLDRKLEAFQLFASQVREAPHERSVESLRALATLRGATVHRSAAEGFVLVRYVV</sequence>
<geneLocation type="plasmid" evidence="1 2">
    <name>unnamed1</name>
</geneLocation>
<gene>
    <name evidence="1" type="ORF">B0E33_28770</name>
</gene>
<dbReference type="Pfam" id="PF02585">
    <property type="entry name" value="PIG-L"/>
    <property type="match status" value="1"/>
</dbReference>
<organism evidence="1 2">
    <name type="scientific">Roseibium algicola</name>
    <dbReference type="NCBI Taxonomy" id="2857014"/>
    <lineage>
        <taxon>Bacteria</taxon>
        <taxon>Pseudomonadati</taxon>
        <taxon>Pseudomonadota</taxon>
        <taxon>Alphaproteobacteria</taxon>
        <taxon>Hyphomicrobiales</taxon>
        <taxon>Stappiaceae</taxon>
        <taxon>Roseibium</taxon>
    </lineage>
</organism>
<keyword evidence="1" id="KW-0614">Plasmid</keyword>
<protein>
    <submittedName>
        <fullName evidence="1">PIG-L domain-containing protein</fullName>
    </submittedName>
</protein>
<keyword evidence="2" id="KW-1185">Reference proteome</keyword>
<evidence type="ECO:0000313" key="1">
    <source>
        <dbReference type="EMBL" id="AQQ07812.1"/>
    </source>
</evidence>
<evidence type="ECO:0000313" key="2">
    <source>
        <dbReference type="Proteomes" id="UP000188174"/>
    </source>
</evidence>